<keyword evidence="3" id="KW-1185">Reference proteome</keyword>
<evidence type="ECO:0000313" key="3">
    <source>
        <dbReference type="Proteomes" id="UP000799438"/>
    </source>
</evidence>
<sequence>MRFNIISALLLLSIGVEAGCKKGIFCGKCNGSSCKVGGINYHCKFGDCDGEEGGDGKYCFSKFNVDGPYICPGAPMYGLRVAQS</sequence>
<organism evidence="2 3">
    <name type="scientific">Aplosporella prunicola CBS 121167</name>
    <dbReference type="NCBI Taxonomy" id="1176127"/>
    <lineage>
        <taxon>Eukaryota</taxon>
        <taxon>Fungi</taxon>
        <taxon>Dikarya</taxon>
        <taxon>Ascomycota</taxon>
        <taxon>Pezizomycotina</taxon>
        <taxon>Dothideomycetes</taxon>
        <taxon>Dothideomycetes incertae sedis</taxon>
        <taxon>Botryosphaeriales</taxon>
        <taxon>Aplosporellaceae</taxon>
        <taxon>Aplosporella</taxon>
    </lineage>
</organism>
<dbReference type="Proteomes" id="UP000799438">
    <property type="component" value="Unassembled WGS sequence"/>
</dbReference>
<evidence type="ECO:0000313" key="2">
    <source>
        <dbReference type="EMBL" id="KAF2147535.1"/>
    </source>
</evidence>
<accession>A0A6A6BW56</accession>
<feature type="chain" id="PRO_5025420237" evidence="1">
    <location>
        <begin position="19"/>
        <end position="84"/>
    </location>
</feature>
<dbReference type="EMBL" id="ML995474">
    <property type="protein sequence ID" value="KAF2147535.1"/>
    <property type="molecule type" value="Genomic_DNA"/>
</dbReference>
<protein>
    <submittedName>
        <fullName evidence="2">Uncharacterized protein</fullName>
    </submittedName>
</protein>
<gene>
    <name evidence="2" type="ORF">K452DRAFT_293933</name>
</gene>
<dbReference type="GeneID" id="54299137"/>
<dbReference type="AlphaFoldDB" id="A0A6A6BW56"/>
<dbReference type="RefSeq" id="XP_033403243.1">
    <property type="nucleotide sequence ID" value="XM_033541640.1"/>
</dbReference>
<evidence type="ECO:0000256" key="1">
    <source>
        <dbReference type="SAM" id="SignalP"/>
    </source>
</evidence>
<reference evidence="2" key="1">
    <citation type="journal article" date="2020" name="Stud. Mycol.">
        <title>101 Dothideomycetes genomes: a test case for predicting lifestyles and emergence of pathogens.</title>
        <authorList>
            <person name="Haridas S."/>
            <person name="Albert R."/>
            <person name="Binder M."/>
            <person name="Bloem J."/>
            <person name="Labutti K."/>
            <person name="Salamov A."/>
            <person name="Andreopoulos B."/>
            <person name="Baker S."/>
            <person name="Barry K."/>
            <person name="Bills G."/>
            <person name="Bluhm B."/>
            <person name="Cannon C."/>
            <person name="Castanera R."/>
            <person name="Culley D."/>
            <person name="Daum C."/>
            <person name="Ezra D."/>
            <person name="Gonzalez J."/>
            <person name="Henrissat B."/>
            <person name="Kuo A."/>
            <person name="Liang C."/>
            <person name="Lipzen A."/>
            <person name="Lutzoni F."/>
            <person name="Magnuson J."/>
            <person name="Mondo S."/>
            <person name="Nolan M."/>
            <person name="Ohm R."/>
            <person name="Pangilinan J."/>
            <person name="Park H.-J."/>
            <person name="Ramirez L."/>
            <person name="Alfaro M."/>
            <person name="Sun H."/>
            <person name="Tritt A."/>
            <person name="Yoshinaga Y."/>
            <person name="Zwiers L.-H."/>
            <person name="Turgeon B."/>
            <person name="Goodwin S."/>
            <person name="Spatafora J."/>
            <person name="Crous P."/>
            <person name="Grigoriev I."/>
        </authorList>
    </citation>
    <scope>NUCLEOTIDE SEQUENCE</scope>
    <source>
        <strain evidence="2">CBS 121167</strain>
    </source>
</reference>
<feature type="signal peptide" evidence="1">
    <location>
        <begin position="1"/>
        <end position="18"/>
    </location>
</feature>
<proteinExistence type="predicted"/>
<keyword evidence="1" id="KW-0732">Signal</keyword>
<name>A0A6A6BW56_9PEZI</name>